<accession>A0A0A8ZYD7</accession>
<evidence type="ECO:0000313" key="1">
    <source>
        <dbReference type="EMBL" id="JAD44394.1"/>
    </source>
</evidence>
<dbReference type="EMBL" id="GBRH01253501">
    <property type="protein sequence ID" value="JAD44394.1"/>
    <property type="molecule type" value="Transcribed_RNA"/>
</dbReference>
<dbReference type="AlphaFoldDB" id="A0A0A8ZYD7"/>
<organism evidence="1">
    <name type="scientific">Arundo donax</name>
    <name type="common">Giant reed</name>
    <name type="synonym">Donax arundinaceus</name>
    <dbReference type="NCBI Taxonomy" id="35708"/>
    <lineage>
        <taxon>Eukaryota</taxon>
        <taxon>Viridiplantae</taxon>
        <taxon>Streptophyta</taxon>
        <taxon>Embryophyta</taxon>
        <taxon>Tracheophyta</taxon>
        <taxon>Spermatophyta</taxon>
        <taxon>Magnoliopsida</taxon>
        <taxon>Liliopsida</taxon>
        <taxon>Poales</taxon>
        <taxon>Poaceae</taxon>
        <taxon>PACMAD clade</taxon>
        <taxon>Arundinoideae</taxon>
        <taxon>Arundineae</taxon>
        <taxon>Arundo</taxon>
    </lineage>
</organism>
<sequence length="31" mass="3472">MVSPNHGVPTWCSLLSTYRTTTGKWCMKAQS</sequence>
<name>A0A0A8ZYD7_ARUDO</name>
<reference evidence="1" key="2">
    <citation type="journal article" date="2015" name="Data Brief">
        <title>Shoot transcriptome of the giant reed, Arundo donax.</title>
        <authorList>
            <person name="Barrero R.A."/>
            <person name="Guerrero F.D."/>
            <person name="Moolhuijzen P."/>
            <person name="Goolsby J.A."/>
            <person name="Tidwell J."/>
            <person name="Bellgard S.E."/>
            <person name="Bellgard M.I."/>
        </authorList>
    </citation>
    <scope>NUCLEOTIDE SEQUENCE</scope>
    <source>
        <tissue evidence="1">Shoot tissue taken approximately 20 cm above the soil surface</tissue>
    </source>
</reference>
<proteinExistence type="predicted"/>
<reference evidence="1" key="1">
    <citation type="submission" date="2014-09" db="EMBL/GenBank/DDBJ databases">
        <authorList>
            <person name="Magalhaes I.L.F."/>
            <person name="Oliveira U."/>
            <person name="Santos F.R."/>
            <person name="Vidigal T.H.D.A."/>
            <person name="Brescovit A.D."/>
            <person name="Santos A.J."/>
        </authorList>
    </citation>
    <scope>NUCLEOTIDE SEQUENCE</scope>
    <source>
        <tissue evidence="1">Shoot tissue taken approximately 20 cm above the soil surface</tissue>
    </source>
</reference>
<protein>
    <submittedName>
        <fullName evidence="1">Uncharacterized protein</fullName>
    </submittedName>
</protein>